<protein>
    <submittedName>
        <fullName evidence="2">Uncharacterized protein</fullName>
    </submittedName>
</protein>
<sequence length="415" mass="47630">MQLLEVHNSGSLAKVRVSFWASGESSQRKGTLPSIFNRSKSTQGKQYYLYVCREEDWGWASCESEVVAARSGRGSGELLKLQGDLDMHVWEEIDPKFYKGSLQEGVSGFSLESGAILQNSAERAYVQFCVRPLMMIDPRTFVQTVSELKIAFGDNSLRSRGDRSEVALEDDSGRLLLRTEQTKASTCKRTLVARENARPRPEKEKIGCSSRSSWRTFVQRVKRTLASENRTLVQRRRPARHAVDARPARQKWTLVQPGRSGRSSSQAEDARWARQKRTLVREDARPERVKRTLVQRDKSTRPRFRTLVQAREEDARPLSIHPDEQTKASTCKRTLVARENARPRPEKEKIGRSSRSSWRTFVQRVKRTLASENRTLVQRRRPARHAVDARLARQKWTLVQPGRGRSLSKAEEYAR</sequence>
<evidence type="ECO:0000256" key="1">
    <source>
        <dbReference type="SAM" id="MobiDB-lite"/>
    </source>
</evidence>
<gene>
    <name evidence="2" type="ORF">LR48_Vigan10g118500</name>
</gene>
<accession>A0A0L9VJX5</accession>
<name>A0A0L9VJX5_PHAAN</name>
<dbReference type="AlphaFoldDB" id="A0A0L9VJX5"/>
<organism evidence="2 3">
    <name type="scientific">Phaseolus angularis</name>
    <name type="common">Azuki bean</name>
    <name type="synonym">Vigna angularis</name>
    <dbReference type="NCBI Taxonomy" id="3914"/>
    <lineage>
        <taxon>Eukaryota</taxon>
        <taxon>Viridiplantae</taxon>
        <taxon>Streptophyta</taxon>
        <taxon>Embryophyta</taxon>
        <taxon>Tracheophyta</taxon>
        <taxon>Spermatophyta</taxon>
        <taxon>Magnoliopsida</taxon>
        <taxon>eudicotyledons</taxon>
        <taxon>Gunneridae</taxon>
        <taxon>Pentapetalae</taxon>
        <taxon>rosids</taxon>
        <taxon>fabids</taxon>
        <taxon>Fabales</taxon>
        <taxon>Fabaceae</taxon>
        <taxon>Papilionoideae</taxon>
        <taxon>50 kb inversion clade</taxon>
        <taxon>NPAAA clade</taxon>
        <taxon>indigoferoid/millettioid clade</taxon>
        <taxon>Phaseoleae</taxon>
        <taxon>Vigna</taxon>
    </lineage>
</organism>
<evidence type="ECO:0000313" key="3">
    <source>
        <dbReference type="Proteomes" id="UP000053144"/>
    </source>
</evidence>
<dbReference type="EMBL" id="CM003380">
    <property type="protein sequence ID" value="KOM55293.1"/>
    <property type="molecule type" value="Genomic_DNA"/>
</dbReference>
<dbReference type="Proteomes" id="UP000053144">
    <property type="component" value="Chromosome 10"/>
</dbReference>
<reference evidence="3" key="1">
    <citation type="journal article" date="2015" name="Proc. Natl. Acad. Sci. U.S.A.">
        <title>Genome sequencing of adzuki bean (Vigna angularis) provides insight into high starch and low fat accumulation and domestication.</title>
        <authorList>
            <person name="Yang K."/>
            <person name="Tian Z."/>
            <person name="Chen C."/>
            <person name="Luo L."/>
            <person name="Zhao B."/>
            <person name="Wang Z."/>
            <person name="Yu L."/>
            <person name="Li Y."/>
            <person name="Sun Y."/>
            <person name="Li W."/>
            <person name="Chen Y."/>
            <person name="Li Y."/>
            <person name="Zhang Y."/>
            <person name="Ai D."/>
            <person name="Zhao J."/>
            <person name="Shang C."/>
            <person name="Ma Y."/>
            <person name="Wu B."/>
            <person name="Wang M."/>
            <person name="Gao L."/>
            <person name="Sun D."/>
            <person name="Zhang P."/>
            <person name="Guo F."/>
            <person name="Wang W."/>
            <person name="Li Y."/>
            <person name="Wang J."/>
            <person name="Varshney R.K."/>
            <person name="Wang J."/>
            <person name="Ling H.Q."/>
            <person name="Wan P."/>
        </authorList>
    </citation>
    <scope>NUCLEOTIDE SEQUENCE</scope>
    <source>
        <strain evidence="3">cv. Jingnong 6</strain>
    </source>
</reference>
<evidence type="ECO:0000313" key="2">
    <source>
        <dbReference type="EMBL" id="KOM55293.1"/>
    </source>
</evidence>
<dbReference type="Gramene" id="KOM55293">
    <property type="protein sequence ID" value="KOM55293"/>
    <property type="gene ID" value="LR48_Vigan10g118500"/>
</dbReference>
<proteinExistence type="predicted"/>
<feature type="region of interest" description="Disordered" evidence="1">
    <location>
        <begin position="256"/>
        <end position="275"/>
    </location>
</feature>